<comment type="similarity">
    <text evidence="1 6">Belongs to the phosphopentomutase family.</text>
</comment>
<feature type="binding site" evidence="6">
    <location>
        <position position="13"/>
    </location>
    <ligand>
        <name>Mn(2+)</name>
        <dbReference type="ChEBI" id="CHEBI:29035"/>
        <label>1</label>
    </ligand>
</feature>
<keyword evidence="10" id="KW-1185">Reference proteome</keyword>
<feature type="binding site" evidence="6">
    <location>
        <position position="330"/>
    </location>
    <ligand>
        <name>Mn(2+)</name>
        <dbReference type="ChEBI" id="CHEBI:29035"/>
        <label>1</label>
    </ligand>
</feature>
<gene>
    <name evidence="6" type="primary">deoB</name>
    <name evidence="9" type="ORF">DW016_03735</name>
</gene>
<dbReference type="FunFam" id="3.30.70.1250:FF:000001">
    <property type="entry name" value="Phosphopentomutase"/>
    <property type="match status" value="1"/>
</dbReference>
<dbReference type="GO" id="GO:0006015">
    <property type="term" value="P:5-phosphoribose 1-diphosphate biosynthetic process"/>
    <property type="evidence" value="ECO:0007669"/>
    <property type="project" value="UniProtKB-UniPathway"/>
</dbReference>
<dbReference type="EMBL" id="QVLX01000002">
    <property type="protein sequence ID" value="RGE88655.1"/>
    <property type="molecule type" value="Genomic_DNA"/>
</dbReference>
<dbReference type="PANTHER" id="PTHR21110">
    <property type="entry name" value="PHOSPHOPENTOMUTASE"/>
    <property type="match status" value="1"/>
</dbReference>
<dbReference type="GO" id="GO:0043094">
    <property type="term" value="P:metabolic compound salvage"/>
    <property type="evidence" value="ECO:0007669"/>
    <property type="project" value="UniProtKB-UniRule"/>
</dbReference>
<keyword evidence="5 6" id="KW-0413">Isomerase</keyword>
<dbReference type="Gene3D" id="3.30.70.1250">
    <property type="entry name" value="Phosphopentomutase"/>
    <property type="match status" value="1"/>
</dbReference>
<keyword evidence="4 6" id="KW-0464">Manganese</keyword>
<evidence type="ECO:0000256" key="6">
    <source>
        <dbReference type="HAMAP-Rule" id="MF_00740"/>
    </source>
</evidence>
<dbReference type="NCBIfam" id="TIGR01696">
    <property type="entry name" value="deoB"/>
    <property type="match status" value="1"/>
</dbReference>
<dbReference type="RefSeq" id="WP_053769425.1">
    <property type="nucleotide sequence ID" value="NZ_CALBAT010000009.1"/>
</dbReference>
<dbReference type="PANTHER" id="PTHR21110:SF0">
    <property type="entry name" value="PHOSPHOPENTOMUTASE"/>
    <property type="match status" value="1"/>
</dbReference>
<protein>
    <recommendedName>
        <fullName evidence="6 7">Phosphopentomutase</fullName>
        <ecNumber evidence="6 7">5.4.2.7</ecNumber>
    </recommendedName>
    <alternativeName>
        <fullName evidence="6">Phosphodeoxyribomutase</fullName>
    </alternativeName>
</protein>
<feature type="domain" description="Metalloenzyme" evidence="8">
    <location>
        <begin position="5"/>
        <end position="381"/>
    </location>
</feature>
<comment type="subcellular location">
    <subcellularLocation>
        <location evidence="6">Cytoplasm</location>
    </subcellularLocation>
</comment>
<dbReference type="Pfam" id="PF01676">
    <property type="entry name" value="Metalloenzyme"/>
    <property type="match status" value="1"/>
</dbReference>
<comment type="cofactor">
    <cofactor evidence="6">
        <name>Mn(2+)</name>
        <dbReference type="ChEBI" id="CHEBI:29035"/>
    </cofactor>
    <text evidence="6">Binds 2 manganese ions.</text>
</comment>
<feature type="binding site" evidence="6">
    <location>
        <position position="329"/>
    </location>
    <ligand>
        <name>Mn(2+)</name>
        <dbReference type="ChEBI" id="CHEBI:29035"/>
        <label>1</label>
    </ligand>
</feature>
<keyword evidence="3 6" id="KW-0479">Metal-binding</keyword>
<dbReference type="GeneID" id="97193992"/>
<sequence length="396" mass="44277">MRRQKRIFVIVIDSLGIGVMPDGERFGDIEVNTLGHISESVEDFQIPTLQKLGLANLTPLRQVPEVARPLGYQAVLKEKSNGKDTMTGHWEIMGIETRKPFKTFTEHGFPKELIGELEKRTGHKVIGNKSASGTEIIEELGEEEIATGHMIVYTSADSVMQICGNEETFGLEELYRCCKIARELTMREEWRVGRVIARPYIGKKKGEFERTSNRHDYALKPPMRTALDVLQDHGFDVISVGKIRDIFDGEGITKAYKSKSSIHGMEQTNEIAGKDFHGLCFVNLVDFDAKWGHRRDPEGYAKELEQFDKGLSVLLETLREDDLLIITADHGNDPTYIGTDHTREKVPFLAYSKSMEGGGRLSEQDTFAVIGATILDNFGLSMPEGTIGASLLGELK</sequence>
<evidence type="ECO:0000256" key="1">
    <source>
        <dbReference type="ARBA" id="ARBA00010373"/>
    </source>
</evidence>
<evidence type="ECO:0000259" key="8">
    <source>
        <dbReference type="Pfam" id="PF01676"/>
    </source>
</evidence>
<dbReference type="AlphaFoldDB" id="A0A3E3K3K6"/>
<evidence type="ECO:0000256" key="5">
    <source>
        <dbReference type="ARBA" id="ARBA00023235"/>
    </source>
</evidence>
<comment type="catalytic activity">
    <reaction evidence="6">
        <text>alpha-D-ribose 1-phosphate = D-ribose 5-phosphate</text>
        <dbReference type="Rhea" id="RHEA:18793"/>
        <dbReference type="ChEBI" id="CHEBI:57720"/>
        <dbReference type="ChEBI" id="CHEBI:78346"/>
        <dbReference type="EC" id="5.4.2.7"/>
    </reaction>
</comment>
<comment type="function">
    <text evidence="6">Isomerase that catalyzes the conversion of deoxy-ribose 1-phosphate (dRib-1-P) and ribose 1-phosphate (Rib-1-P) to deoxy-ribose 5-phosphate (dRib-5-P) and ribose 5-phosphate (Rib-5-P), respectively.</text>
</comment>
<feature type="binding site" evidence="6">
    <location>
        <position position="288"/>
    </location>
    <ligand>
        <name>Mn(2+)</name>
        <dbReference type="ChEBI" id="CHEBI:29035"/>
        <label>2</label>
    </ligand>
</feature>
<dbReference type="GO" id="GO:0008973">
    <property type="term" value="F:phosphopentomutase activity"/>
    <property type="evidence" value="ECO:0007669"/>
    <property type="project" value="UniProtKB-UniRule"/>
</dbReference>
<dbReference type="InterPro" id="IPR006124">
    <property type="entry name" value="Metalloenzyme"/>
</dbReference>
<dbReference type="GO" id="GO:0006018">
    <property type="term" value="P:2-deoxyribose 1-phosphate catabolic process"/>
    <property type="evidence" value="ECO:0007669"/>
    <property type="project" value="UniProtKB-UniRule"/>
</dbReference>
<name>A0A3E3K3K6_9FIRM</name>
<dbReference type="Gene3D" id="3.40.720.10">
    <property type="entry name" value="Alkaline Phosphatase, subunit A"/>
    <property type="match status" value="1"/>
</dbReference>
<evidence type="ECO:0000256" key="4">
    <source>
        <dbReference type="ARBA" id="ARBA00023211"/>
    </source>
</evidence>
<comment type="catalytic activity">
    <reaction evidence="6">
        <text>2-deoxy-alpha-D-ribose 1-phosphate = 2-deoxy-D-ribose 5-phosphate</text>
        <dbReference type="Rhea" id="RHEA:27658"/>
        <dbReference type="ChEBI" id="CHEBI:57259"/>
        <dbReference type="ChEBI" id="CHEBI:62877"/>
        <dbReference type="EC" id="5.4.2.7"/>
    </reaction>
</comment>
<evidence type="ECO:0000256" key="7">
    <source>
        <dbReference type="NCBIfam" id="TIGR01696"/>
    </source>
</evidence>
<evidence type="ECO:0000256" key="2">
    <source>
        <dbReference type="ARBA" id="ARBA00022490"/>
    </source>
</evidence>
<accession>A0A3E3K3K6</accession>
<feature type="binding site" evidence="6">
    <location>
        <position position="341"/>
    </location>
    <ligand>
        <name>Mn(2+)</name>
        <dbReference type="ChEBI" id="CHEBI:29035"/>
        <label>2</label>
    </ligand>
</feature>
<dbReference type="InterPro" id="IPR017850">
    <property type="entry name" value="Alkaline_phosphatase_core_sf"/>
</dbReference>
<dbReference type="InterPro" id="IPR010045">
    <property type="entry name" value="DeoB"/>
</dbReference>
<dbReference type="GO" id="GO:0000287">
    <property type="term" value="F:magnesium ion binding"/>
    <property type="evidence" value="ECO:0007669"/>
    <property type="project" value="UniProtKB-UniRule"/>
</dbReference>
<comment type="pathway">
    <text evidence="6">Carbohydrate degradation; 2-deoxy-D-ribose 1-phosphate degradation; D-glyceraldehyde 3-phosphate and acetaldehyde from 2-deoxy-alpha-D-ribose 1-phosphate: step 1/2.</text>
</comment>
<dbReference type="OrthoDB" id="9769930at2"/>
<dbReference type="InterPro" id="IPR024052">
    <property type="entry name" value="Phosphopentomutase_DeoB_cap_sf"/>
</dbReference>
<dbReference type="CDD" id="cd16009">
    <property type="entry name" value="PPM"/>
    <property type="match status" value="1"/>
</dbReference>
<comment type="caution">
    <text evidence="9">The sequence shown here is derived from an EMBL/GenBank/DDBJ whole genome shotgun (WGS) entry which is preliminary data.</text>
</comment>
<keyword evidence="2 6" id="KW-0963">Cytoplasm</keyword>
<dbReference type="SUPFAM" id="SSF53649">
    <property type="entry name" value="Alkaline phosphatase-like"/>
    <property type="match status" value="1"/>
</dbReference>
<dbReference type="SUPFAM" id="SSF143856">
    <property type="entry name" value="DeoB insert domain-like"/>
    <property type="match status" value="1"/>
</dbReference>
<reference evidence="9 10" key="1">
    <citation type="submission" date="2018-08" db="EMBL/GenBank/DDBJ databases">
        <title>A genome reference for cultivated species of the human gut microbiota.</title>
        <authorList>
            <person name="Zou Y."/>
            <person name="Xue W."/>
            <person name="Luo G."/>
        </authorList>
    </citation>
    <scope>NUCLEOTIDE SEQUENCE [LARGE SCALE GENOMIC DNA]</scope>
    <source>
        <strain evidence="9 10">AF37-2AT</strain>
    </source>
</reference>
<dbReference type="GO" id="GO:0030145">
    <property type="term" value="F:manganese ion binding"/>
    <property type="evidence" value="ECO:0007669"/>
    <property type="project" value="UniProtKB-UniRule"/>
</dbReference>
<proteinExistence type="inferred from homology"/>
<dbReference type="Proteomes" id="UP000261080">
    <property type="component" value="Unassembled WGS sequence"/>
</dbReference>
<organism evidence="9 10">
    <name type="scientific">Sellimonas intestinalis</name>
    <dbReference type="NCBI Taxonomy" id="1653434"/>
    <lineage>
        <taxon>Bacteria</taxon>
        <taxon>Bacillati</taxon>
        <taxon>Bacillota</taxon>
        <taxon>Clostridia</taxon>
        <taxon>Lachnospirales</taxon>
        <taxon>Lachnospiraceae</taxon>
        <taxon>Sellimonas</taxon>
    </lineage>
</organism>
<dbReference type="UniPathway" id="UPA00087">
    <property type="reaction ID" value="UER00173"/>
</dbReference>
<dbReference type="HAMAP" id="MF_00740">
    <property type="entry name" value="Phosphopentomut"/>
    <property type="match status" value="1"/>
</dbReference>
<dbReference type="PIRSF" id="PIRSF001491">
    <property type="entry name" value="Ppentomutase"/>
    <property type="match status" value="1"/>
</dbReference>
<dbReference type="GO" id="GO:0009117">
    <property type="term" value="P:nucleotide metabolic process"/>
    <property type="evidence" value="ECO:0007669"/>
    <property type="project" value="UniProtKB-UniRule"/>
</dbReference>
<dbReference type="EC" id="5.4.2.7" evidence="6 7"/>
<feature type="binding site" evidence="6">
    <location>
        <position position="293"/>
    </location>
    <ligand>
        <name>Mn(2+)</name>
        <dbReference type="ChEBI" id="CHEBI:29035"/>
        <label>2</label>
    </ligand>
</feature>
<evidence type="ECO:0000313" key="10">
    <source>
        <dbReference type="Proteomes" id="UP000261080"/>
    </source>
</evidence>
<evidence type="ECO:0000313" key="9">
    <source>
        <dbReference type="EMBL" id="RGE88655.1"/>
    </source>
</evidence>
<evidence type="ECO:0000256" key="3">
    <source>
        <dbReference type="ARBA" id="ARBA00022723"/>
    </source>
</evidence>
<dbReference type="GO" id="GO:0005829">
    <property type="term" value="C:cytosol"/>
    <property type="evidence" value="ECO:0007669"/>
    <property type="project" value="TreeGrafter"/>
</dbReference>
<dbReference type="NCBIfam" id="NF003766">
    <property type="entry name" value="PRK05362.1"/>
    <property type="match status" value="1"/>
</dbReference>